<protein>
    <submittedName>
        <fullName evidence="8">Putative regulatory protein (AfsR-like protein)</fullName>
    </submittedName>
</protein>
<dbReference type="PRINTS" id="PR00364">
    <property type="entry name" value="DISEASERSIST"/>
</dbReference>
<dbReference type="InterPro" id="IPR002182">
    <property type="entry name" value="NB-ARC"/>
</dbReference>
<dbReference type="SUPFAM" id="SSF52540">
    <property type="entry name" value="P-loop containing nucleoside triphosphate hydrolases"/>
    <property type="match status" value="1"/>
</dbReference>
<dbReference type="Pfam" id="PF03704">
    <property type="entry name" value="BTAD"/>
    <property type="match status" value="1"/>
</dbReference>
<gene>
    <name evidence="8" type="ORF">BN4615_P6384</name>
</gene>
<dbReference type="InterPro" id="IPR001867">
    <property type="entry name" value="OmpR/PhoB-type_DNA-bd"/>
</dbReference>
<evidence type="ECO:0000256" key="5">
    <source>
        <dbReference type="PROSITE-ProRule" id="PRU01091"/>
    </source>
</evidence>
<proteinExistence type="inferred from homology"/>
<keyword evidence="4" id="KW-0804">Transcription</keyword>
<dbReference type="SUPFAM" id="SSF48452">
    <property type="entry name" value="TPR-like"/>
    <property type="match status" value="3"/>
</dbReference>
<feature type="domain" description="OmpR/PhoB-type" evidence="7">
    <location>
        <begin position="1"/>
        <end position="92"/>
    </location>
</feature>
<organism evidence="8">
    <name type="scientific">Nonomuraea gerenzanensis</name>
    <dbReference type="NCBI Taxonomy" id="93944"/>
    <lineage>
        <taxon>Bacteria</taxon>
        <taxon>Bacillati</taxon>
        <taxon>Actinomycetota</taxon>
        <taxon>Actinomycetes</taxon>
        <taxon>Streptosporangiales</taxon>
        <taxon>Streptosporangiaceae</taxon>
        <taxon>Nonomuraea</taxon>
    </lineage>
</organism>
<dbReference type="SMART" id="SM01043">
    <property type="entry name" value="BTAD"/>
    <property type="match status" value="1"/>
</dbReference>
<dbReference type="GO" id="GO:0000160">
    <property type="term" value="P:phosphorelay signal transduction system"/>
    <property type="evidence" value="ECO:0007669"/>
    <property type="project" value="InterPro"/>
</dbReference>
<feature type="region of interest" description="Disordered" evidence="6">
    <location>
        <begin position="246"/>
        <end position="280"/>
    </location>
</feature>
<evidence type="ECO:0000256" key="4">
    <source>
        <dbReference type="ARBA" id="ARBA00023163"/>
    </source>
</evidence>
<dbReference type="SUPFAM" id="SSF46894">
    <property type="entry name" value="C-terminal effector domain of the bipartite response regulators"/>
    <property type="match status" value="1"/>
</dbReference>
<evidence type="ECO:0000256" key="1">
    <source>
        <dbReference type="ARBA" id="ARBA00005820"/>
    </source>
</evidence>
<dbReference type="AlphaFoldDB" id="A0A1M4EDW6"/>
<dbReference type="Pfam" id="PF00931">
    <property type="entry name" value="NB-ARC"/>
    <property type="match status" value="1"/>
</dbReference>
<sequence>MEFCLLGPVEVVSAGRPVPLGGPKPRALLAVLLLQAGRVVSTGRLVDVLWGDEPPRSAHALVQTYVYGLRRALTAAGDPVIETRPPGYVARIEPARLDAESFHRLVADGRRQAEQGSPEQAAGHFRAALDLWRGTALGGVAHLLRGEAERLEEARLAAVEEWIEAELSLGREGERVGDLAELVRTRPTRERLRGQLMRALYRLGRQADALAVFHEGRQALADELGVDPAPELRALYEAMLRADPSLSRPAPAAHPPAPAAHPSAPVAHPTAPVAHPAAPAAQLPASAAQLPASVAQLPASVAHPAAPAAQPQVVSPQPPRSVPAQLPRGVADFTGRDKHLAELADLLTGDRDTMPVCVISGKGGVGKSALAVKLAYEVAHAFPDGQLYAALRGVGESPASPLEVLTRFLRALGVPPATVPETVAECTDLYRSLLSGRRLLVVLDDAADEAQVRPLLPGSPSCAVLITARRRLVGLDGVHLTDLNILDTPTALDLLTRIAGADRVGGEPQAAERIVTLCGRLPLALRTAGARLAARPHWPLARLADRLDDEHRRLDELAAGDLEVRASVALSYHGLDAVAKRAFRLLGMLGTPEVTPWMVAALLDVPDADGEEAVERLVDAQLLDHVAVDAAAQSRYRLHDLLRVFAAERAEAEEPAGERAEAVTRVLRGWLWLIGNVTAARPPGTLALRLAQPPARPVGVTPPADLYTWFTTEGPAVVTAVERAAAMGLHEVVCDLAAALSASAFAVDARFEEWRRTHEAALQAARRAGDAHAEAIVLLGLGQLRHRQDRYTEGQEFFTQALPLLRACGDTYGQAVARAGIGTACRERGELPEALTHLLEASRIFRSLGYDSGTAHVGRLAGAVLLELGDFEQARTALDDALAVFRRLGSKRGEGLVLRSLGLVHRALGEAGRARELSEQALDRLREAGDPLMAAYGVQALAKARIRCGDTAGVLDELRAAMAVCEQHGDRFGVALIERTIGEQHLAAGRAGAAREHLDTSVALWDRLGLPLFRARTLRDLAAAHDLAGAHAEADRLRAEALAVFARFGTREYAELGGRPGELLE</sequence>
<dbReference type="PROSITE" id="PS51755">
    <property type="entry name" value="OMPR_PHOB"/>
    <property type="match status" value="1"/>
</dbReference>
<dbReference type="GO" id="GO:0003677">
    <property type="term" value="F:DNA binding"/>
    <property type="evidence" value="ECO:0007669"/>
    <property type="project" value="UniProtKB-UniRule"/>
</dbReference>
<dbReference type="InterPro" id="IPR051677">
    <property type="entry name" value="AfsR-DnrI-RedD_regulator"/>
</dbReference>
<accession>A0A1M4EDW6</accession>
<dbReference type="InterPro" id="IPR005158">
    <property type="entry name" value="BTAD"/>
</dbReference>
<dbReference type="Gene3D" id="3.40.50.300">
    <property type="entry name" value="P-loop containing nucleotide triphosphate hydrolases"/>
    <property type="match status" value="1"/>
</dbReference>
<name>A0A1M4EDW6_9ACTN</name>
<evidence type="ECO:0000256" key="6">
    <source>
        <dbReference type="SAM" id="MobiDB-lite"/>
    </source>
</evidence>
<dbReference type="SMART" id="SM00028">
    <property type="entry name" value="TPR"/>
    <property type="match status" value="4"/>
</dbReference>
<keyword evidence="3 5" id="KW-0238">DNA-binding</keyword>
<reference evidence="8" key="1">
    <citation type="submission" date="2016-04" db="EMBL/GenBank/DDBJ databases">
        <authorList>
            <person name="Evans L.H."/>
            <person name="Alamgir A."/>
            <person name="Owens N."/>
            <person name="Weber N.D."/>
            <person name="Virtaneva K."/>
            <person name="Barbian K."/>
            <person name="Babar A."/>
            <person name="Rosenke K."/>
        </authorList>
    </citation>
    <scope>NUCLEOTIDE SEQUENCE</scope>
    <source>
        <strain evidence="8">Nono1</strain>
    </source>
</reference>
<dbReference type="PANTHER" id="PTHR35807">
    <property type="entry name" value="TRANSCRIPTIONAL REGULATOR REDD-RELATED"/>
    <property type="match status" value="1"/>
</dbReference>
<feature type="DNA-binding region" description="OmpR/PhoB-type" evidence="5">
    <location>
        <begin position="1"/>
        <end position="92"/>
    </location>
</feature>
<dbReference type="InterPro" id="IPR011990">
    <property type="entry name" value="TPR-like_helical_dom_sf"/>
</dbReference>
<dbReference type="InterPro" id="IPR016032">
    <property type="entry name" value="Sig_transdc_resp-reg_C-effctor"/>
</dbReference>
<dbReference type="EMBL" id="LT559118">
    <property type="protein sequence ID" value="SBO96868.1"/>
    <property type="molecule type" value="Genomic_DNA"/>
</dbReference>
<dbReference type="Pfam" id="PF00486">
    <property type="entry name" value="Trans_reg_C"/>
    <property type="match status" value="1"/>
</dbReference>
<evidence type="ECO:0000256" key="2">
    <source>
        <dbReference type="ARBA" id="ARBA00023015"/>
    </source>
</evidence>
<dbReference type="InterPro" id="IPR036388">
    <property type="entry name" value="WH-like_DNA-bd_sf"/>
</dbReference>
<dbReference type="InterPro" id="IPR019734">
    <property type="entry name" value="TPR_rpt"/>
</dbReference>
<dbReference type="Pfam" id="PF13424">
    <property type="entry name" value="TPR_12"/>
    <property type="match status" value="2"/>
</dbReference>
<dbReference type="InterPro" id="IPR027417">
    <property type="entry name" value="P-loop_NTPase"/>
</dbReference>
<dbReference type="CDD" id="cd15831">
    <property type="entry name" value="BTAD"/>
    <property type="match status" value="1"/>
</dbReference>
<dbReference type="SMART" id="SM00862">
    <property type="entry name" value="Trans_reg_C"/>
    <property type="match status" value="1"/>
</dbReference>
<keyword evidence="2" id="KW-0805">Transcription regulation</keyword>
<dbReference type="GO" id="GO:0006355">
    <property type="term" value="P:regulation of DNA-templated transcription"/>
    <property type="evidence" value="ECO:0007669"/>
    <property type="project" value="InterPro"/>
</dbReference>
<dbReference type="GO" id="GO:0043531">
    <property type="term" value="F:ADP binding"/>
    <property type="evidence" value="ECO:0007669"/>
    <property type="project" value="InterPro"/>
</dbReference>
<dbReference type="RefSeq" id="WP_225265668.1">
    <property type="nucleotide sequence ID" value="NZ_CP084058.1"/>
</dbReference>
<feature type="compositionally biased region" description="Low complexity" evidence="6">
    <location>
        <begin position="260"/>
        <end position="280"/>
    </location>
</feature>
<dbReference type="Gene3D" id="1.25.40.10">
    <property type="entry name" value="Tetratricopeptide repeat domain"/>
    <property type="match status" value="3"/>
</dbReference>
<dbReference type="PANTHER" id="PTHR35807:SF1">
    <property type="entry name" value="TRANSCRIPTIONAL REGULATOR REDD"/>
    <property type="match status" value="1"/>
</dbReference>
<dbReference type="Gene3D" id="1.10.10.10">
    <property type="entry name" value="Winged helix-like DNA-binding domain superfamily/Winged helix DNA-binding domain"/>
    <property type="match status" value="1"/>
</dbReference>
<evidence type="ECO:0000259" key="7">
    <source>
        <dbReference type="PROSITE" id="PS51755"/>
    </source>
</evidence>
<evidence type="ECO:0000256" key="3">
    <source>
        <dbReference type="ARBA" id="ARBA00023125"/>
    </source>
</evidence>
<evidence type="ECO:0000313" key="8">
    <source>
        <dbReference type="EMBL" id="SBO96868.1"/>
    </source>
</evidence>
<comment type="similarity">
    <text evidence="1">Belongs to the AfsR/DnrI/RedD regulatory family.</text>
</comment>